<evidence type="ECO:0000313" key="2">
    <source>
        <dbReference type="EMBL" id="GBP74839.1"/>
    </source>
</evidence>
<accession>A0A4C1YJP2</accession>
<organism evidence="2 3">
    <name type="scientific">Eumeta variegata</name>
    <name type="common">Bagworm moth</name>
    <name type="synonym">Eumeta japonica</name>
    <dbReference type="NCBI Taxonomy" id="151549"/>
    <lineage>
        <taxon>Eukaryota</taxon>
        <taxon>Metazoa</taxon>
        <taxon>Ecdysozoa</taxon>
        <taxon>Arthropoda</taxon>
        <taxon>Hexapoda</taxon>
        <taxon>Insecta</taxon>
        <taxon>Pterygota</taxon>
        <taxon>Neoptera</taxon>
        <taxon>Endopterygota</taxon>
        <taxon>Lepidoptera</taxon>
        <taxon>Glossata</taxon>
        <taxon>Ditrysia</taxon>
        <taxon>Tineoidea</taxon>
        <taxon>Psychidae</taxon>
        <taxon>Oiketicinae</taxon>
        <taxon>Eumeta</taxon>
    </lineage>
</organism>
<gene>
    <name evidence="2" type="ORF">EVAR_55109_1</name>
</gene>
<comment type="caution">
    <text evidence="2">The sequence shown here is derived from an EMBL/GenBank/DDBJ whole genome shotgun (WGS) entry which is preliminary data.</text>
</comment>
<evidence type="ECO:0000256" key="1">
    <source>
        <dbReference type="SAM" id="MobiDB-lite"/>
    </source>
</evidence>
<keyword evidence="3" id="KW-1185">Reference proteome</keyword>
<dbReference type="Proteomes" id="UP000299102">
    <property type="component" value="Unassembled WGS sequence"/>
</dbReference>
<protein>
    <submittedName>
        <fullName evidence="2">Uncharacterized protein</fullName>
    </submittedName>
</protein>
<sequence length="134" mass="14837">MGKRASEPPNSRWSSPLLDARDPRNVSLPASWVRNRISDGLMEEKQSDRGTELSEISLIGRKTTAEILTLIRNPVHANSLALVKSCGACELAVCDPPSEAILSDGPKGITSNDKVERFFRLLRVKIYFKGDEWG</sequence>
<dbReference type="AlphaFoldDB" id="A0A4C1YJP2"/>
<feature type="region of interest" description="Disordered" evidence="1">
    <location>
        <begin position="1"/>
        <end position="23"/>
    </location>
</feature>
<evidence type="ECO:0000313" key="3">
    <source>
        <dbReference type="Proteomes" id="UP000299102"/>
    </source>
</evidence>
<dbReference type="EMBL" id="BGZK01001224">
    <property type="protein sequence ID" value="GBP74839.1"/>
    <property type="molecule type" value="Genomic_DNA"/>
</dbReference>
<proteinExistence type="predicted"/>
<name>A0A4C1YJP2_EUMVA</name>
<reference evidence="2 3" key="1">
    <citation type="journal article" date="2019" name="Commun. Biol.">
        <title>The bagworm genome reveals a unique fibroin gene that provides high tensile strength.</title>
        <authorList>
            <person name="Kono N."/>
            <person name="Nakamura H."/>
            <person name="Ohtoshi R."/>
            <person name="Tomita M."/>
            <person name="Numata K."/>
            <person name="Arakawa K."/>
        </authorList>
    </citation>
    <scope>NUCLEOTIDE SEQUENCE [LARGE SCALE GENOMIC DNA]</scope>
</reference>